<evidence type="ECO:0000256" key="2">
    <source>
        <dbReference type="ARBA" id="ARBA00022737"/>
    </source>
</evidence>
<sequence>MGNQQRRQARLSPPPAGGIEFEDAVKGLVGLPVDAVLGLAQKFRAIAQSYRLTRDEFVRIFGSVDAFEALESDNYVEAVHVLGPVALAAQSEDALALLFEALDVADSLTLQQVVEGVAKWCRHPAPPREALARFIDAQPPLRGPQDLKLDSWARAWLGAIARDVVEPTAPVTVRHALRGEAKPPRRPGASLTKCGEGYAYYCDGELFFVSRARAAFECVAAPTSEKVPLPRNFHAACALEDSGVFVFGGALVANGSLLNDAWVLERTLRWRELAPAGTPPSPRRGAVAAAVGGTHVCVFGSDRGLADVHLLRLEEDQVRWETVSTADGVCPPRCNLLLSPPDDAAAAATYKKKRLLLLGAPEPYALDILETTTGFVTRWHNCVIPGWPPPPCCSLCYSVCQSGKNSVLAFREGDDVYWELAAAAGEWGFSWVRHSLPVPLPSSLVLKFGEDLYALRGAKIRLNELVEMPAFAAPTRSQEETTHNEQRPLPQGPPPPPIEAFDRAAERTHPGRLRWLLGHSGPAAYVAPGRVAYAAGSTVVIAEIRRVEEDGTSEGDRLGSFFPRASGHIETTQSYRSHRGARVTCLVASEGSIASGDAAGRVLFSDRPSLSIEERGCVSHLAVRQTQTLVVLDKRRVALYTRLEKDWSRTVNSFEVQAAAFVGEMACAVGTPSGGALFSPEGVETPLACRGSALASIAALRRDDWFVAGGDDGVVRAFWGRRVEASVRAHECGVVAMAAVDATLATGDAIGVVRLWSVSLEVDATVPPSRGHWQRRPEARPPTDVAVFRCDATFQPPWRAPVASVSLAGDAVLVATRDGSARLARWRLGGAEEATVISGPGRAIDAIDNQLATVGRSLKLWDASRLSRGPTREIPLHREGTAVAFSRQKGCRLAVGTADGAVLLATRFGLDGAIRETGDPVTALAWSLDSEKVAVATLTGLAVYAASRPPSSSSSSWTLAAETFAQRAATAIDWAADGHALRAFSQFLRVWTADLEELVVVPTSWATSTCEIRLPPHQEEADVAEEPALGLAATTTTKGAFCGPARLIMGDTGMMLVTPCDFDILAVLEPE</sequence>
<protein>
    <submittedName>
        <fullName evidence="4">Uncharacterized protein</fullName>
    </submittedName>
</protein>
<dbReference type="InterPro" id="IPR015943">
    <property type="entry name" value="WD40/YVTN_repeat-like_dom_sf"/>
</dbReference>
<gene>
    <name evidence="4" type="ORF">CTAYLR_008426</name>
</gene>
<dbReference type="EMBL" id="JAQMWT010000148">
    <property type="protein sequence ID" value="KAJ8609190.1"/>
    <property type="molecule type" value="Genomic_DNA"/>
</dbReference>
<comment type="caution">
    <text evidence="4">The sequence shown here is derived from an EMBL/GenBank/DDBJ whole genome shotgun (WGS) entry which is preliminary data.</text>
</comment>
<dbReference type="PANTHER" id="PTHR46093">
    <property type="entry name" value="ACYL-COA-BINDING DOMAIN-CONTAINING PROTEIN 5"/>
    <property type="match status" value="1"/>
</dbReference>
<accession>A0AAD7XSB6</accession>
<keyword evidence="5" id="KW-1185">Reference proteome</keyword>
<evidence type="ECO:0000313" key="4">
    <source>
        <dbReference type="EMBL" id="KAJ8609190.1"/>
    </source>
</evidence>
<feature type="compositionally biased region" description="Basic and acidic residues" evidence="3">
    <location>
        <begin position="477"/>
        <end position="486"/>
    </location>
</feature>
<name>A0AAD7XSB6_9STRA</name>
<organism evidence="4 5">
    <name type="scientific">Chrysophaeum taylorii</name>
    <dbReference type="NCBI Taxonomy" id="2483200"/>
    <lineage>
        <taxon>Eukaryota</taxon>
        <taxon>Sar</taxon>
        <taxon>Stramenopiles</taxon>
        <taxon>Ochrophyta</taxon>
        <taxon>Pelagophyceae</taxon>
        <taxon>Pelagomonadales</taxon>
        <taxon>Pelagomonadaceae</taxon>
        <taxon>Chrysophaeum</taxon>
    </lineage>
</organism>
<evidence type="ECO:0000256" key="3">
    <source>
        <dbReference type="SAM" id="MobiDB-lite"/>
    </source>
</evidence>
<dbReference type="InterPro" id="IPR015915">
    <property type="entry name" value="Kelch-typ_b-propeller"/>
</dbReference>
<proteinExistence type="predicted"/>
<evidence type="ECO:0000256" key="1">
    <source>
        <dbReference type="ARBA" id="ARBA00022441"/>
    </source>
</evidence>
<dbReference type="SMART" id="SM00320">
    <property type="entry name" value="WD40"/>
    <property type="match status" value="5"/>
</dbReference>
<dbReference type="PANTHER" id="PTHR46093:SF18">
    <property type="entry name" value="FIBRONECTIN TYPE-III DOMAIN-CONTAINING PROTEIN"/>
    <property type="match status" value="1"/>
</dbReference>
<dbReference type="InterPro" id="IPR001680">
    <property type="entry name" value="WD40_rpt"/>
</dbReference>
<dbReference type="Pfam" id="PF24681">
    <property type="entry name" value="Kelch_KLHDC2_KLHL20_DRC7"/>
    <property type="match status" value="1"/>
</dbReference>
<dbReference type="AlphaFoldDB" id="A0AAD7XSB6"/>
<evidence type="ECO:0000313" key="5">
    <source>
        <dbReference type="Proteomes" id="UP001230188"/>
    </source>
</evidence>
<keyword evidence="1" id="KW-0880">Kelch repeat</keyword>
<dbReference type="InterPro" id="IPR011047">
    <property type="entry name" value="Quinoprotein_ADH-like_sf"/>
</dbReference>
<dbReference type="Proteomes" id="UP001230188">
    <property type="component" value="Unassembled WGS sequence"/>
</dbReference>
<dbReference type="SUPFAM" id="SSF50998">
    <property type="entry name" value="Quinoprotein alcohol dehydrogenase-like"/>
    <property type="match status" value="1"/>
</dbReference>
<dbReference type="Gene3D" id="2.130.10.10">
    <property type="entry name" value="YVTN repeat-like/Quinoprotein amine dehydrogenase"/>
    <property type="match status" value="2"/>
</dbReference>
<keyword evidence="2" id="KW-0677">Repeat</keyword>
<reference evidence="4" key="1">
    <citation type="submission" date="2023-01" db="EMBL/GenBank/DDBJ databases">
        <title>Metagenome sequencing of chrysophaentin producing Chrysophaeum taylorii.</title>
        <authorList>
            <person name="Davison J."/>
            <person name="Bewley C."/>
        </authorList>
    </citation>
    <scope>NUCLEOTIDE SEQUENCE</scope>
    <source>
        <strain evidence="4">NIES-1699</strain>
    </source>
</reference>
<dbReference type="Gene3D" id="2.120.10.80">
    <property type="entry name" value="Kelch-type beta propeller"/>
    <property type="match status" value="1"/>
</dbReference>
<feature type="region of interest" description="Disordered" evidence="3">
    <location>
        <begin position="474"/>
        <end position="501"/>
    </location>
</feature>